<dbReference type="Proteomes" id="UP000612855">
    <property type="component" value="Unassembled WGS sequence"/>
</dbReference>
<dbReference type="AlphaFoldDB" id="A0A916ZZ53"/>
<evidence type="ECO:0000313" key="3">
    <source>
        <dbReference type="Proteomes" id="UP000612855"/>
    </source>
</evidence>
<feature type="domain" description="DUF4123" evidence="1">
    <location>
        <begin position="40"/>
        <end position="161"/>
    </location>
</feature>
<accession>A0A916ZZ53</accession>
<dbReference type="Pfam" id="PF13503">
    <property type="entry name" value="DUF4123"/>
    <property type="match status" value="1"/>
</dbReference>
<comment type="caution">
    <text evidence="2">The sequence shown here is derived from an EMBL/GenBank/DDBJ whole genome shotgun (WGS) entry which is preliminary data.</text>
</comment>
<reference evidence="3" key="1">
    <citation type="journal article" date="2019" name="Int. J. Syst. Evol. Microbiol.">
        <title>The Global Catalogue of Microorganisms (GCM) 10K type strain sequencing project: providing services to taxonomists for standard genome sequencing and annotation.</title>
        <authorList>
            <consortium name="The Broad Institute Genomics Platform"/>
            <consortium name="The Broad Institute Genome Sequencing Center for Infectious Disease"/>
            <person name="Wu L."/>
            <person name="Ma J."/>
        </authorList>
    </citation>
    <scope>NUCLEOTIDE SEQUENCE [LARGE SCALE GENOMIC DNA]</scope>
    <source>
        <strain evidence="3">CGMCC 1.12664</strain>
    </source>
</reference>
<evidence type="ECO:0000313" key="2">
    <source>
        <dbReference type="EMBL" id="GGE19724.1"/>
    </source>
</evidence>
<gene>
    <name evidence="2" type="ORF">GCM10011360_05600</name>
</gene>
<dbReference type="EMBL" id="BMFJ01000001">
    <property type="protein sequence ID" value="GGE19724.1"/>
    <property type="molecule type" value="Genomic_DNA"/>
</dbReference>
<organism evidence="2 3">
    <name type="scientific">Primorskyibacter flagellatus</name>
    <dbReference type="NCBI Taxonomy" id="1387277"/>
    <lineage>
        <taxon>Bacteria</taxon>
        <taxon>Pseudomonadati</taxon>
        <taxon>Pseudomonadota</taxon>
        <taxon>Alphaproteobacteria</taxon>
        <taxon>Rhodobacterales</taxon>
        <taxon>Roseobacteraceae</taxon>
        <taxon>Primorskyibacter</taxon>
    </lineage>
</organism>
<keyword evidence="3" id="KW-1185">Reference proteome</keyword>
<evidence type="ECO:0000259" key="1">
    <source>
        <dbReference type="Pfam" id="PF13503"/>
    </source>
</evidence>
<protein>
    <recommendedName>
        <fullName evidence="1">DUF4123 domain-containing protein</fullName>
    </recommendedName>
</protein>
<dbReference type="InterPro" id="IPR025391">
    <property type="entry name" value="DUF4123"/>
</dbReference>
<dbReference type="RefSeq" id="WP_188476103.1">
    <property type="nucleotide sequence ID" value="NZ_BMFJ01000001.1"/>
</dbReference>
<sequence>MSVQIVTLDDVSPLVPGPAVPGAPPPTLPGMLQPPAGQILYAIVDAGLFDWVIYEIGDSGRSGVCLFDVSQDRAVEEHAPWLVDLGAQPGLARKFMTRGEEPWTTWGRPGILYLHSAASLGDLRAHFRRIVQIPRVDQGGHVFLRFWTQDILHDLCAAVSDDWTGPLRVFGAEGAPLVTACFLPAGEGAALVRIDAPKALPGGRLVYDERMETVLRDTMRRRFAAELSAHCEEVFPDRLKAIPEEARTEVFLQVMAQGRRYGLTQRGPLVVWAEASLLLGALAIDDHAVRPLLDRGLGLTGDQMTRATALNRDLVAYAEACLGPGNACLRAALGRIEAAVAGDGDMAAMLARVWPEKVAFIGAEAFQLFVAQVTGEAQRYRPDRVNERVFALLCLFLGAGVARDPLHGWLATALAAPMDRGADSQLCRSARVWMDAAAKRLEALA</sequence>
<proteinExistence type="predicted"/>
<name>A0A916ZZ53_9RHOB</name>